<dbReference type="Gene3D" id="1.10.150.120">
    <property type="entry name" value="[2Fe-2S]-binding domain"/>
    <property type="match status" value="1"/>
</dbReference>
<dbReference type="InterPro" id="IPR001041">
    <property type="entry name" value="2Fe-2S_ferredoxin-type"/>
</dbReference>
<dbReference type="InterPro" id="IPR012675">
    <property type="entry name" value="Beta-grasp_dom_sf"/>
</dbReference>
<evidence type="ECO:0000256" key="4">
    <source>
        <dbReference type="ARBA" id="ARBA00023004"/>
    </source>
</evidence>
<dbReference type="STRING" id="134849.SAMN05443668_12256"/>
<dbReference type="GO" id="GO:0016491">
    <property type="term" value="F:oxidoreductase activity"/>
    <property type="evidence" value="ECO:0007669"/>
    <property type="project" value="UniProtKB-KW"/>
</dbReference>
<dbReference type="RefSeq" id="WP_073265053.1">
    <property type="nucleotide sequence ID" value="NZ_FRCS01000022.1"/>
</dbReference>
<sequence>MAEVFALTVNGVERQVTTEPDTPLLYVLRNSLGLVGTRFGCGVGLCGACFVRIDDAVVPSCDTPISSAAARRVTTVEGLADGSSLHAVQRAVLRTQAGQCGYCLSGILVSAAALLDRDPAPDEVTVADALDRNLCRCGAHRRIVAAIVAAADE</sequence>
<organism evidence="7 8">
    <name type="scientific">Cryptosporangium aurantiacum</name>
    <dbReference type="NCBI Taxonomy" id="134849"/>
    <lineage>
        <taxon>Bacteria</taxon>
        <taxon>Bacillati</taxon>
        <taxon>Actinomycetota</taxon>
        <taxon>Actinomycetes</taxon>
        <taxon>Cryptosporangiales</taxon>
        <taxon>Cryptosporangiaceae</taxon>
        <taxon>Cryptosporangium</taxon>
    </lineage>
</organism>
<dbReference type="PROSITE" id="PS00197">
    <property type="entry name" value="2FE2S_FER_1"/>
    <property type="match status" value="1"/>
</dbReference>
<keyword evidence="8" id="KW-1185">Reference proteome</keyword>
<dbReference type="CDD" id="cd00207">
    <property type="entry name" value="fer2"/>
    <property type="match status" value="1"/>
</dbReference>
<dbReference type="SUPFAM" id="SSF47741">
    <property type="entry name" value="CO dehydrogenase ISP C-domain like"/>
    <property type="match status" value="1"/>
</dbReference>
<proteinExistence type="predicted"/>
<feature type="domain" description="2Fe-2S ferredoxin-type" evidence="6">
    <location>
        <begin position="3"/>
        <end position="79"/>
    </location>
</feature>
<dbReference type="Pfam" id="PF00111">
    <property type="entry name" value="Fer2"/>
    <property type="match status" value="1"/>
</dbReference>
<dbReference type="PANTHER" id="PTHR44379">
    <property type="entry name" value="OXIDOREDUCTASE WITH IRON-SULFUR SUBUNIT"/>
    <property type="match status" value="1"/>
</dbReference>
<dbReference type="Pfam" id="PF01799">
    <property type="entry name" value="Fer2_2"/>
    <property type="match status" value="1"/>
</dbReference>
<protein>
    <submittedName>
        <fullName evidence="7">Nicotinate dehydrogenase subunit A</fullName>
    </submittedName>
</protein>
<keyword evidence="5" id="KW-0411">Iron-sulfur</keyword>
<dbReference type="InterPro" id="IPR036884">
    <property type="entry name" value="2Fe-2S-bd_dom_sf"/>
</dbReference>
<evidence type="ECO:0000256" key="5">
    <source>
        <dbReference type="ARBA" id="ARBA00023014"/>
    </source>
</evidence>
<dbReference type="PANTHER" id="PTHR44379:SF6">
    <property type="entry name" value="BLR6046 PROTEIN"/>
    <property type="match status" value="1"/>
</dbReference>
<dbReference type="Gene3D" id="3.10.20.30">
    <property type="match status" value="1"/>
</dbReference>
<dbReference type="InterPro" id="IPR002888">
    <property type="entry name" value="2Fe-2S-bd"/>
</dbReference>
<evidence type="ECO:0000259" key="6">
    <source>
        <dbReference type="PROSITE" id="PS51085"/>
    </source>
</evidence>
<reference evidence="7 8" key="1">
    <citation type="submission" date="2016-11" db="EMBL/GenBank/DDBJ databases">
        <authorList>
            <person name="Jaros S."/>
            <person name="Januszkiewicz K."/>
            <person name="Wedrychowicz H."/>
        </authorList>
    </citation>
    <scope>NUCLEOTIDE SEQUENCE [LARGE SCALE GENOMIC DNA]</scope>
    <source>
        <strain evidence="7 8">DSM 46144</strain>
    </source>
</reference>
<keyword evidence="2" id="KW-0479">Metal-binding</keyword>
<name>A0A1M7RMK3_9ACTN</name>
<evidence type="ECO:0000256" key="3">
    <source>
        <dbReference type="ARBA" id="ARBA00023002"/>
    </source>
</evidence>
<dbReference type="GO" id="GO:0051537">
    <property type="term" value="F:2 iron, 2 sulfur cluster binding"/>
    <property type="evidence" value="ECO:0007669"/>
    <property type="project" value="UniProtKB-KW"/>
</dbReference>
<dbReference type="PROSITE" id="PS51085">
    <property type="entry name" value="2FE2S_FER_2"/>
    <property type="match status" value="1"/>
</dbReference>
<evidence type="ECO:0000313" key="8">
    <source>
        <dbReference type="Proteomes" id="UP000184440"/>
    </source>
</evidence>
<evidence type="ECO:0000256" key="1">
    <source>
        <dbReference type="ARBA" id="ARBA00022714"/>
    </source>
</evidence>
<dbReference type="InterPro" id="IPR036010">
    <property type="entry name" value="2Fe-2S_ferredoxin-like_sf"/>
</dbReference>
<keyword evidence="4" id="KW-0408">Iron</keyword>
<dbReference type="SUPFAM" id="SSF54292">
    <property type="entry name" value="2Fe-2S ferredoxin-like"/>
    <property type="match status" value="1"/>
</dbReference>
<dbReference type="EMBL" id="FRCS01000022">
    <property type="protein sequence ID" value="SHN47318.1"/>
    <property type="molecule type" value="Genomic_DNA"/>
</dbReference>
<evidence type="ECO:0000256" key="2">
    <source>
        <dbReference type="ARBA" id="ARBA00022723"/>
    </source>
</evidence>
<dbReference type="AlphaFoldDB" id="A0A1M7RMK3"/>
<evidence type="ECO:0000313" key="7">
    <source>
        <dbReference type="EMBL" id="SHN47318.1"/>
    </source>
</evidence>
<dbReference type="Proteomes" id="UP000184440">
    <property type="component" value="Unassembled WGS sequence"/>
</dbReference>
<dbReference type="InterPro" id="IPR006058">
    <property type="entry name" value="2Fe2S_fd_BS"/>
</dbReference>
<dbReference type="OrthoDB" id="159930at2"/>
<dbReference type="InterPro" id="IPR051452">
    <property type="entry name" value="Diverse_Oxidoreductases"/>
</dbReference>
<gene>
    <name evidence="7" type="ORF">SAMN05443668_12256</name>
</gene>
<accession>A0A1M7RMK3</accession>
<keyword evidence="1" id="KW-0001">2Fe-2S</keyword>
<dbReference type="GO" id="GO:0046872">
    <property type="term" value="F:metal ion binding"/>
    <property type="evidence" value="ECO:0007669"/>
    <property type="project" value="UniProtKB-KW"/>
</dbReference>
<keyword evidence="3" id="KW-0560">Oxidoreductase</keyword>